<accession>A0ABY1IXC6</accession>
<gene>
    <name evidence="2" type="ORF">SAMN05444387_0260</name>
</gene>
<protein>
    <submittedName>
        <fullName evidence="2">Mannose-6-phosphate isomerase, cupin superfamily</fullName>
    </submittedName>
</protein>
<sequence length="150" mass="17267">MPKRDIKNLKECNMKTNNKGVQIISIPKIEERRGNLSVIENDTIPFDIKRVYYLYDVPTGSERGGHAHKNLQQFLVALSGSFDVVLNDGKEEQIVTLNKPFEGLLINSGIWRELRNFSSGSICLVVASEVYIEDDYIRDFDEFIKYSNYK</sequence>
<keyword evidence="2" id="KW-0413">Isomerase</keyword>
<dbReference type="InterPro" id="IPR008894">
    <property type="entry name" value="QdtA_cupin_dom"/>
</dbReference>
<dbReference type="Gene3D" id="2.60.120.10">
    <property type="entry name" value="Jelly Rolls"/>
    <property type="match status" value="1"/>
</dbReference>
<dbReference type="SUPFAM" id="SSF51182">
    <property type="entry name" value="RmlC-like cupins"/>
    <property type="match status" value="1"/>
</dbReference>
<dbReference type="CDD" id="cd20292">
    <property type="entry name" value="cupin_QdtA-like"/>
    <property type="match status" value="1"/>
</dbReference>
<organism evidence="2 3">
    <name type="scientific">Flavobacterium pectinovorum</name>
    <dbReference type="NCBI Taxonomy" id="29533"/>
    <lineage>
        <taxon>Bacteria</taxon>
        <taxon>Pseudomonadati</taxon>
        <taxon>Bacteroidota</taxon>
        <taxon>Flavobacteriia</taxon>
        <taxon>Flavobacteriales</taxon>
        <taxon>Flavobacteriaceae</taxon>
        <taxon>Flavobacterium</taxon>
    </lineage>
</organism>
<dbReference type="Proteomes" id="UP000184216">
    <property type="component" value="Unassembled WGS sequence"/>
</dbReference>
<dbReference type="InterPro" id="IPR014710">
    <property type="entry name" value="RmlC-like_jellyroll"/>
</dbReference>
<dbReference type="GO" id="GO:0016853">
    <property type="term" value="F:isomerase activity"/>
    <property type="evidence" value="ECO:0007669"/>
    <property type="project" value="UniProtKB-KW"/>
</dbReference>
<dbReference type="Pfam" id="PF05523">
    <property type="entry name" value="FdtA"/>
    <property type="match status" value="1"/>
</dbReference>
<feature type="domain" description="Sugar 3,4-ketoisomerase QdtA cupin" evidence="1">
    <location>
        <begin position="20"/>
        <end position="147"/>
    </location>
</feature>
<reference evidence="2 3" key="1">
    <citation type="submission" date="2016-11" db="EMBL/GenBank/DDBJ databases">
        <authorList>
            <person name="Varghese N."/>
            <person name="Submissions S."/>
        </authorList>
    </citation>
    <scope>NUCLEOTIDE SEQUENCE [LARGE SCALE GENOMIC DNA]</scope>
    <source>
        <strain evidence="2 3">DSM 6368</strain>
    </source>
</reference>
<keyword evidence="3" id="KW-1185">Reference proteome</keyword>
<proteinExistence type="predicted"/>
<dbReference type="EMBL" id="FRBX01000001">
    <property type="protein sequence ID" value="SHL29855.1"/>
    <property type="molecule type" value="Genomic_DNA"/>
</dbReference>
<dbReference type="InterPro" id="IPR011051">
    <property type="entry name" value="RmlC_Cupin_sf"/>
</dbReference>
<comment type="caution">
    <text evidence="2">The sequence shown here is derived from an EMBL/GenBank/DDBJ whole genome shotgun (WGS) entry which is preliminary data.</text>
</comment>
<evidence type="ECO:0000313" key="2">
    <source>
        <dbReference type="EMBL" id="SHL29855.1"/>
    </source>
</evidence>
<evidence type="ECO:0000313" key="3">
    <source>
        <dbReference type="Proteomes" id="UP000184216"/>
    </source>
</evidence>
<name>A0ABY1IXC6_9FLAO</name>
<evidence type="ECO:0000259" key="1">
    <source>
        <dbReference type="Pfam" id="PF05523"/>
    </source>
</evidence>